<sequence>MPQASEPNPLKVMADGDDIDFQNLLCSGAIVGEVLQGGKNSQIDAWTNPQNADIATLPIGGNDVGFYKILTACVLRVGQFRAGDCDEQVQKAYDLINGRDLFNDVASALHQIIDKSGRADFKIYQTGYPAFFNVDTDSCDLTTFYHWEPGHHSFKHLGNWTYLVKFLRLQLNNLVTDLNTMLSQVVDSVNQAYPEQRVWFIDPNPAFNGHRFCEMDGNVEVTEPDSSRIDTWLFLSGWIDNALLTAATSSGNEVQELKELQAGNLTALPDPNTCNTAATGNKDWYDNMLCEAAQAVLLPSPVDYEGPNNASLVVQQQIQAIADGDFNALEVPWYVPTRSAKTFHPRTRGQNAYMLLIMDA</sequence>
<dbReference type="HOGENOM" id="CLU_039960_0_0_1"/>
<organism evidence="1 2">
    <name type="scientific">Exophiala spinifera</name>
    <dbReference type="NCBI Taxonomy" id="91928"/>
    <lineage>
        <taxon>Eukaryota</taxon>
        <taxon>Fungi</taxon>
        <taxon>Dikarya</taxon>
        <taxon>Ascomycota</taxon>
        <taxon>Pezizomycotina</taxon>
        <taxon>Eurotiomycetes</taxon>
        <taxon>Chaetothyriomycetidae</taxon>
        <taxon>Chaetothyriales</taxon>
        <taxon>Herpotrichiellaceae</taxon>
        <taxon>Exophiala</taxon>
    </lineage>
</organism>
<keyword evidence="2" id="KW-1185">Reference proteome</keyword>
<dbReference type="GO" id="GO:0006629">
    <property type="term" value="P:lipid metabolic process"/>
    <property type="evidence" value="ECO:0007669"/>
    <property type="project" value="TreeGrafter"/>
</dbReference>
<accession>A0A0D2A410</accession>
<gene>
    <name evidence="1" type="ORF">PV08_00160</name>
</gene>
<name>A0A0D2A410_9EURO</name>
<dbReference type="GeneID" id="27327243"/>
<protein>
    <recommendedName>
        <fullName evidence="3">SGNH hydrolase-type esterase domain-containing protein</fullName>
    </recommendedName>
</protein>
<dbReference type="RefSeq" id="XP_016239803.1">
    <property type="nucleotide sequence ID" value="XM_016374527.1"/>
</dbReference>
<dbReference type="InterPro" id="IPR036514">
    <property type="entry name" value="SGNH_hydro_sf"/>
</dbReference>
<reference evidence="1 2" key="1">
    <citation type="submission" date="2015-01" db="EMBL/GenBank/DDBJ databases">
        <title>The Genome Sequence of Exophiala spinifera CBS89968.</title>
        <authorList>
            <consortium name="The Broad Institute Genomics Platform"/>
            <person name="Cuomo C."/>
            <person name="de Hoog S."/>
            <person name="Gorbushina A."/>
            <person name="Stielow B."/>
            <person name="Teixiera M."/>
            <person name="Abouelleil A."/>
            <person name="Chapman S.B."/>
            <person name="Priest M."/>
            <person name="Young S.K."/>
            <person name="Wortman J."/>
            <person name="Nusbaum C."/>
            <person name="Birren B."/>
        </authorList>
    </citation>
    <scope>NUCLEOTIDE SEQUENCE [LARGE SCALE GENOMIC DNA]</scope>
    <source>
        <strain evidence="1 2">CBS 89968</strain>
    </source>
</reference>
<evidence type="ECO:0000313" key="1">
    <source>
        <dbReference type="EMBL" id="KIW19587.1"/>
    </source>
</evidence>
<proteinExistence type="predicted"/>
<dbReference type="AlphaFoldDB" id="A0A0D2A410"/>
<dbReference type="SUPFAM" id="SSF52266">
    <property type="entry name" value="SGNH hydrolase"/>
    <property type="match status" value="1"/>
</dbReference>
<dbReference type="InterPro" id="IPR037460">
    <property type="entry name" value="SEST-like"/>
</dbReference>
<dbReference type="Proteomes" id="UP000053328">
    <property type="component" value="Unassembled WGS sequence"/>
</dbReference>
<evidence type="ECO:0008006" key="3">
    <source>
        <dbReference type="Google" id="ProtNLM"/>
    </source>
</evidence>
<dbReference type="GO" id="GO:0016788">
    <property type="term" value="F:hydrolase activity, acting on ester bonds"/>
    <property type="evidence" value="ECO:0007669"/>
    <property type="project" value="InterPro"/>
</dbReference>
<dbReference type="EMBL" id="KN847492">
    <property type="protein sequence ID" value="KIW19587.1"/>
    <property type="molecule type" value="Genomic_DNA"/>
</dbReference>
<dbReference type="VEuPathDB" id="FungiDB:PV08_00160"/>
<dbReference type="OrthoDB" id="4503250at2759"/>
<dbReference type="PANTHER" id="PTHR37981">
    <property type="entry name" value="LIPASE 2"/>
    <property type="match status" value="1"/>
</dbReference>
<evidence type="ECO:0000313" key="2">
    <source>
        <dbReference type="Proteomes" id="UP000053328"/>
    </source>
</evidence>
<dbReference type="Gene3D" id="3.40.50.1110">
    <property type="entry name" value="SGNH hydrolase"/>
    <property type="match status" value="1"/>
</dbReference>
<dbReference type="PANTHER" id="PTHR37981:SF1">
    <property type="entry name" value="SGNH HYDROLASE-TYPE ESTERASE DOMAIN-CONTAINING PROTEIN"/>
    <property type="match status" value="1"/>
</dbReference>